<evidence type="ECO:0008006" key="4">
    <source>
        <dbReference type="Google" id="ProtNLM"/>
    </source>
</evidence>
<evidence type="ECO:0000313" key="2">
    <source>
        <dbReference type="EMBL" id="ASJ75966.1"/>
    </source>
</evidence>
<evidence type="ECO:0000256" key="1">
    <source>
        <dbReference type="SAM" id="Phobius"/>
    </source>
</evidence>
<dbReference type="GO" id="GO:0016020">
    <property type="term" value="C:membrane"/>
    <property type="evidence" value="ECO:0007669"/>
    <property type="project" value="InterPro"/>
</dbReference>
<feature type="transmembrane region" description="Helical" evidence="1">
    <location>
        <begin position="266"/>
        <end position="288"/>
    </location>
</feature>
<dbReference type="SUPFAM" id="SSF82689">
    <property type="entry name" value="Mechanosensitive channel protein MscS (YggB), C-terminal domain"/>
    <property type="match status" value="1"/>
</dbReference>
<protein>
    <recommendedName>
        <fullName evidence="4">Mechanosensitive ion channel</fullName>
    </recommendedName>
</protein>
<feature type="transmembrane region" description="Helical" evidence="1">
    <location>
        <begin position="333"/>
        <end position="353"/>
    </location>
</feature>
<accession>A0A2Z2NWY2</accession>
<dbReference type="AlphaFoldDB" id="A0A2Z2NWY2"/>
<dbReference type="Proteomes" id="UP000250079">
    <property type="component" value="Chromosome"/>
</dbReference>
<evidence type="ECO:0000313" key="3">
    <source>
        <dbReference type="Proteomes" id="UP000250079"/>
    </source>
</evidence>
<reference evidence="2 3" key="1">
    <citation type="submission" date="2016-12" db="EMBL/GenBank/DDBJ databases">
        <authorList>
            <person name="Song W.-J."/>
            <person name="Kurnit D.M."/>
        </authorList>
    </citation>
    <scope>NUCLEOTIDE SEQUENCE [LARGE SCALE GENOMIC DNA]</scope>
    <source>
        <strain evidence="2 3">IMCC3135</strain>
    </source>
</reference>
<dbReference type="InterPro" id="IPR011066">
    <property type="entry name" value="MscS_channel_C_sf"/>
</dbReference>
<gene>
    <name evidence="2" type="ORF">IMCC3135_29580</name>
</gene>
<keyword evidence="1" id="KW-0812">Transmembrane</keyword>
<dbReference type="EMBL" id="CP018632">
    <property type="protein sequence ID" value="ASJ75966.1"/>
    <property type="molecule type" value="Genomic_DNA"/>
</dbReference>
<sequence>MTIVTSAGSPLSSRQHTGNTRPAWVVCLVFLLCQLWSPVVFSQAVEAPPPVLAAAEEAPSIDSPLVASPEAISSLETIQALIQANLDAQQELRNEFKSADASSLSGVQQQLDELTADLKQLRKSLEQSAIGSVDTSVFNEEEAGFDWQVELSQILMPIVDNLKALTEKPRRISSLLTSVERLSKQREAIVMAMENIDAELEAIGQPDLQASLGSIRKSWKRRLSDNDQKTKLAKLQLNELQNSDTKWWNSAKSGLLEFIKGRGLTLFLAFCFAVVVWHGLRGLFNLILTKRAFADHPDFRTRKRLAQYVFRAVSFMIVLVVVVAVFYVRGDMLLLGLAIIAVVGLALGLRQAVPRFYHEARLLLDLGSIRENERVMYNGLPWQVVSLNVHSVLRNPELTGVVRLPLKQMGELVSRPAGKEPWFPASKNDYLLLDNGLFRQVVRLTPEVIELQSGGGSITSVPSNEFYRWTFENLSRGETYAIPAVFGIDYQLQDISLSTVAPRLREAIEYAIMHSDYKQSLKQVQVEFKAAGASSLDFWIYVTMQSSAVTGLFKIERMIQQACVKVCTEENWGIPFPHMTVQQLPASAPPAPPPPAI</sequence>
<proteinExistence type="predicted"/>
<name>A0A2Z2NWY2_9GAMM</name>
<keyword evidence="1" id="KW-0472">Membrane</keyword>
<organism evidence="2 3">
    <name type="scientific">Granulosicoccus antarcticus IMCC3135</name>
    <dbReference type="NCBI Taxonomy" id="1192854"/>
    <lineage>
        <taxon>Bacteria</taxon>
        <taxon>Pseudomonadati</taxon>
        <taxon>Pseudomonadota</taxon>
        <taxon>Gammaproteobacteria</taxon>
        <taxon>Chromatiales</taxon>
        <taxon>Granulosicoccaceae</taxon>
        <taxon>Granulosicoccus</taxon>
    </lineage>
</organism>
<dbReference type="KEGG" id="gai:IMCC3135_29580"/>
<keyword evidence="1" id="KW-1133">Transmembrane helix</keyword>
<feature type="transmembrane region" description="Helical" evidence="1">
    <location>
        <begin position="308"/>
        <end position="327"/>
    </location>
</feature>
<keyword evidence="3" id="KW-1185">Reference proteome</keyword>